<feature type="region of interest" description="Disordered" evidence="1">
    <location>
        <begin position="184"/>
        <end position="230"/>
    </location>
</feature>
<keyword evidence="3" id="KW-0732">Signal</keyword>
<gene>
    <name evidence="5" type="primary">LOC107216933</name>
</gene>
<feature type="compositionally biased region" description="Basic and acidic residues" evidence="1">
    <location>
        <begin position="739"/>
        <end position="748"/>
    </location>
</feature>
<proteinExistence type="predicted"/>
<keyword evidence="2" id="KW-1133">Transmembrane helix</keyword>
<protein>
    <submittedName>
        <fullName evidence="5">Uncharacterized protein LOC107216933 isoform X2</fullName>
    </submittedName>
</protein>
<dbReference type="RefSeq" id="XP_046598832.1">
    <property type="nucleotide sequence ID" value="XM_046742876.1"/>
</dbReference>
<feature type="compositionally biased region" description="Polar residues" evidence="1">
    <location>
        <begin position="199"/>
        <end position="212"/>
    </location>
</feature>
<evidence type="ECO:0000313" key="4">
    <source>
        <dbReference type="Proteomes" id="UP000829291"/>
    </source>
</evidence>
<feature type="chain" id="PRO_5047120020" evidence="3">
    <location>
        <begin position="31"/>
        <end position="869"/>
    </location>
</feature>
<dbReference type="Proteomes" id="UP000829291">
    <property type="component" value="Chromosome 6"/>
</dbReference>
<evidence type="ECO:0000256" key="2">
    <source>
        <dbReference type="SAM" id="Phobius"/>
    </source>
</evidence>
<sequence length="869" mass="96501">MRCSVYNILHTRPELFCFVNLALFNLVVRAALPPGAEDEVVVIEHLPGRRVHLQDFFWTGADDAPPWLNPDQTLTLYEPRTVHHTATVYLPADGKGEDDDQGCANCIDPTPTLSDVDQDIGILIGDDPGPRYWLLTVLRAGETVPPRVELRLARLYKAAFSRQQKQHLGILSHSARLRRAAWRITRRDNRQKRDGQRGISKTESQVKASMSPESLLESGQAATKNIDPASETVKVKHMRAVKIPRRNSVILDTDNESDYLDVAKDRHDPQQLANKIPITSNLARPVSHDATVPPSGEQNPINNSTLSHFLNTSTIHTRHEQTSRSQEINFEKDANSSEPFEATQAKLRNLEVGKVQVMMQNMSLTEDGATRLIYSVHLGGEPVPAASAARDMALLSEQEVALELGAPVIIQSEPYLKETRPLALSRRRDAWVLIGAAAAALMILIVVFIGLIFLAKRKRAQSAVAAPPPESILKRQTDYVSDTPGLDNTGYTSETEQRTEGTSQRLSAGSRHGSPLTPGTPESVVADIHQDLTDEEEEEVEELKARSLTPWGGQEYAAVLKRQRPGRRRVTQTNAVDHPRTPDSMDVADALTTLENGHIPQKSNPKEDLTTSPHSYLSMPSCKQFPRIRSVEPLSRVLEPVVVRHLDMEFDSPEMQRKNDDFERGDNETYLIRSSSVMNDPGVVGPIVWDLRRQKAVEETTCSETDMEQRIPTITAPVGRARRRLHELLEDSFTLFGNREAKPKDSAPHRPPSRLPSPEYIKMPSENRGKSATVSPVATPASETKTRPRTSLPRRGLEVDIPETGVSGPHPRGAWGSRPLSAGPFHRPNLPEVDTVRVLADARLPPEDPAMPLIAAIKKELEKFAPNSH</sequence>
<evidence type="ECO:0000256" key="3">
    <source>
        <dbReference type="SAM" id="SignalP"/>
    </source>
</evidence>
<name>A0ABM3GEX3_NEOLC</name>
<accession>A0ABM3GEX3</accession>
<feature type="compositionally biased region" description="Polar residues" evidence="1">
    <location>
        <begin position="489"/>
        <end position="507"/>
    </location>
</feature>
<feature type="region of interest" description="Disordered" evidence="1">
    <location>
        <begin position="736"/>
        <end position="792"/>
    </location>
</feature>
<feature type="region of interest" description="Disordered" evidence="1">
    <location>
        <begin position="475"/>
        <end position="523"/>
    </location>
</feature>
<evidence type="ECO:0000313" key="5">
    <source>
        <dbReference type="RefSeq" id="XP_046598832.1"/>
    </source>
</evidence>
<keyword evidence="4" id="KW-1185">Reference proteome</keyword>
<reference evidence="5" key="1">
    <citation type="submission" date="2025-08" db="UniProtKB">
        <authorList>
            <consortium name="RefSeq"/>
        </authorList>
    </citation>
    <scope>IDENTIFICATION</scope>
    <source>
        <tissue evidence="5">Thorax and Abdomen</tissue>
    </source>
</reference>
<organism evidence="4 5">
    <name type="scientific">Neodiprion lecontei</name>
    <name type="common">Redheaded pine sawfly</name>
    <dbReference type="NCBI Taxonomy" id="441921"/>
    <lineage>
        <taxon>Eukaryota</taxon>
        <taxon>Metazoa</taxon>
        <taxon>Ecdysozoa</taxon>
        <taxon>Arthropoda</taxon>
        <taxon>Hexapoda</taxon>
        <taxon>Insecta</taxon>
        <taxon>Pterygota</taxon>
        <taxon>Neoptera</taxon>
        <taxon>Endopterygota</taxon>
        <taxon>Hymenoptera</taxon>
        <taxon>Tenthredinoidea</taxon>
        <taxon>Diprionidae</taxon>
        <taxon>Diprioninae</taxon>
        <taxon>Neodiprion</taxon>
    </lineage>
</organism>
<keyword evidence="2" id="KW-0812">Transmembrane</keyword>
<feature type="signal peptide" evidence="3">
    <location>
        <begin position="1"/>
        <end position="30"/>
    </location>
</feature>
<keyword evidence="2" id="KW-0472">Membrane</keyword>
<feature type="compositionally biased region" description="Basic and acidic residues" evidence="1">
    <location>
        <begin position="185"/>
        <end position="196"/>
    </location>
</feature>
<feature type="region of interest" description="Disordered" evidence="1">
    <location>
        <begin position="562"/>
        <end position="585"/>
    </location>
</feature>
<evidence type="ECO:0000256" key="1">
    <source>
        <dbReference type="SAM" id="MobiDB-lite"/>
    </source>
</evidence>
<feature type="transmembrane region" description="Helical" evidence="2">
    <location>
        <begin position="430"/>
        <end position="454"/>
    </location>
</feature>
<dbReference type="GeneID" id="107216933"/>